<sequence length="79" mass="8644">MSMSGPARVVLAVLRKRAAGGNYDAVLPELANSLGMPLQDLHQRHAELCRNGVLTIERRQVGEHGVPVRFHFIDSEVGV</sequence>
<evidence type="ECO:0008006" key="3">
    <source>
        <dbReference type="Google" id="ProtNLM"/>
    </source>
</evidence>
<name>A0ABQ1QRB2_9RHOB</name>
<dbReference type="EMBL" id="BMGI01000004">
    <property type="protein sequence ID" value="GGD42117.1"/>
    <property type="molecule type" value="Genomic_DNA"/>
</dbReference>
<protein>
    <recommendedName>
        <fullName evidence="3">ArsR family transcriptional regulator</fullName>
    </recommendedName>
</protein>
<proteinExistence type="predicted"/>
<comment type="caution">
    <text evidence="1">The sequence shown here is derived from an EMBL/GenBank/DDBJ whole genome shotgun (WGS) entry which is preliminary data.</text>
</comment>
<dbReference type="Proteomes" id="UP000617355">
    <property type="component" value="Unassembled WGS sequence"/>
</dbReference>
<keyword evidence="2" id="KW-1185">Reference proteome</keyword>
<gene>
    <name evidence="1" type="ORF">GCM10011358_27490</name>
</gene>
<reference evidence="2" key="1">
    <citation type="journal article" date="2019" name="Int. J. Syst. Evol. Microbiol.">
        <title>The Global Catalogue of Microorganisms (GCM) 10K type strain sequencing project: providing services to taxonomists for standard genome sequencing and annotation.</title>
        <authorList>
            <consortium name="The Broad Institute Genomics Platform"/>
            <consortium name="The Broad Institute Genome Sequencing Center for Infectious Disease"/>
            <person name="Wu L."/>
            <person name="Ma J."/>
        </authorList>
    </citation>
    <scope>NUCLEOTIDE SEQUENCE [LARGE SCALE GENOMIC DNA]</scope>
    <source>
        <strain evidence="2">CGMCC 1.12922</strain>
    </source>
</reference>
<evidence type="ECO:0000313" key="1">
    <source>
        <dbReference type="EMBL" id="GGD42117.1"/>
    </source>
</evidence>
<accession>A0ABQ1QRB2</accession>
<organism evidence="1 2">
    <name type="scientific">Sinisalibacter lacisalsi</name>
    <dbReference type="NCBI Taxonomy" id="1526570"/>
    <lineage>
        <taxon>Bacteria</taxon>
        <taxon>Pseudomonadati</taxon>
        <taxon>Pseudomonadota</taxon>
        <taxon>Alphaproteobacteria</taxon>
        <taxon>Rhodobacterales</taxon>
        <taxon>Roseobacteraceae</taxon>
        <taxon>Sinisalibacter</taxon>
    </lineage>
</organism>
<evidence type="ECO:0000313" key="2">
    <source>
        <dbReference type="Proteomes" id="UP000617355"/>
    </source>
</evidence>
<dbReference type="RefSeq" id="WP_188528692.1">
    <property type="nucleotide sequence ID" value="NZ_BMGI01000004.1"/>
</dbReference>